<dbReference type="NCBIfam" id="TIGR01681">
    <property type="entry name" value="HAD-SF-IIIC"/>
    <property type="match status" value="1"/>
</dbReference>
<accession>A0A0D1ZVJ0</accession>
<dbReference type="PANTHER" id="PTHR17901">
    <property type="entry name" value="MAGNESIUM-DEPENDENT PHOSPHATASE 1 MDP1"/>
    <property type="match status" value="1"/>
</dbReference>
<dbReference type="AlphaFoldDB" id="A0A0D1ZVJ0"/>
<feature type="region of interest" description="Disordered" evidence="1">
    <location>
        <begin position="138"/>
        <end position="157"/>
    </location>
</feature>
<dbReference type="RefSeq" id="XP_016229558.1">
    <property type="nucleotide sequence ID" value="XM_016365909.1"/>
</dbReference>
<dbReference type="SFLD" id="SFLDS00003">
    <property type="entry name" value="Haloacid_Dehalogenase"/>
    <property type="match status" value="1"/>
</dbReference>
<dbReference type="STRING" id="212818.A0A0D1ZVJ0"/>
<dbReference type="InterPro" id="IPR036412">
    <property type="entry name" value="HAD-like_sf"/>
</dbReference>
<reference evidence="2 3" key="1">
    <citation type="submission" date="2015-01" db="EMBL/GenBank/DDBJ databases">
        <title>The Genome Sequence of Exophiala mesophila CBS40295.</title>
        <authorList>
            <consortium name="The Broad Institute Genomics Platform"/>
            <person name="Cuomo C."/>
            <person name="de Hoog S."/>
            <person name="Gorbushina A."/>
            <person name="Stielow B."/>
            <person name="Teixiera M."/>
            <person name="Abouelleil A."/>
            <person name="Chapman S.B."/>
            <person name="Priest M."/>
            <person name="Young S.K."/>
            <person name="Wortman J."/>
            <person name="Nusbaum C."/>
            <person name="Birren B."/>
        </authorList>
    </citation>
    <scope>NUCLEOTIDE SEQUENCE [LARGE SCALE GENOMIC DNA]</scope>
    <source>
        <strain evidence="2 3">CBS 40295</strain>
    </source>
</reference>
<dbReference type="SFLD" id="SFLDG01131">
    <property type="entry name" value="C1.5.2:_MDP_Like"/>
    <property type="match status" value="1"/>
</dbReference>
<dbReference type="SUPFAM" id="SSF56784">
    <property type="entry name" value="HAD-like"/>
    <property type="match status" value="1"/>
</dbReference>
<organism evidence="2 3">
    <name type="scientific">Exophiala mesophila</name>
    <name type="common">Black yeast-like fungus</name>
    <dbReference type="NCBI Taxonomy" id="212818"/>
    <lineage>
        <taxon>Eukaryota</taxon>
        <taxon>Fungi</taxon>
        <taxon>Dikarya</taxon>
        <taxon>Ascomycota</taxon>
        <taxon>Pezizomycotina</taxon>
        <taxon>Eurotiomycetes</taxon>
        <taxon>Chaetothyriomycetidae</taxon>
        <taxon>Chaetothyriales</taxon>
        <taxon>Herpotrichiellaceae</taxon>
        <taxon>Exophiala</taxon>
    </lineage>
</organism>
<dbReference type="OrthoDB" id="2865258at2759"/>
<dbReference type="HOGENOM" id="CLU_071162_0_0_1"/>
<evidence type="ECO:0000256" key="1">
    <source>
        <dbReference type="SAM" id="MobiDB-lite"/>
    </source>
</evidence>
<dbReference type="OMA" id="GVWAWRK"/>
<dbReference type="InterPro" id="IPR010033">
    <property type="entry name" value="HAD_SF_ppase_IIIC"/>
</dbReference>
<keyword evidence="3" id="KW-1185">Reference proteome</keyword>
<dbReference type="Proteomes" id="UP000054302">
    <property type="component" value="Unassembled WGS sequence"/>
</dbReference>
<feature type="region of interest" description="Disordered" evidence="1">
    <location>
        <begin position="1"/>
        <end position="25"/>
    </location>
</feature>
<dbReference type="PANTHER" id="PTHR17901:SF14">
    <property type="entry name" value="MAGNESIUM-DEPENDENT PHOSPHATASE 1"/>
    <property type="match status" value="1"/>
</dbReference>
<evidence type="ECO:0000313" key="2">
    <source>
        <dbReference type="EMBL" id="KIV97984.1"/>
    </source>
</evidence>
<gene>
    <name evidence="2" type="ORF">PV10_01679</name>
</gene>
<name>A0A0D1ZVJ0_EXOME</name>
<dbReference type="NCBIfam" id="TIGR01685">
    <property type="entry name" value="MDP-1"/>
    <property type="match status" value="1"/>
</dbReference>
<dbReference type="InterPro" id="IPR010036">
    <property type="entry name" value="MDP_1_eu_arc"/>
</dbReference>
<dbReference type="Pfam" id="PF12689">
    <property type="entry name" value="Acid_PPase"/>
    <property type="match status" value="1"/>
</dbReference>
<dbReference type="VEuPathDB" id="FungiDB:PV10_01679"/>
<dbReference type="GeneID" id="27319524"/>
<sequence length="259" mass="29071">MPKPKRQSTQTKPTTTTSPPLLSPTSIPSTFTDTLPLPRLIVFDLDYTLWPFWVDTHVTGPVKPAASSNGQYNSKMLDRWGEEYGFYDDIPGILAGAKERGVEMSLASRTHAPDLARDMLNGLHVPSLSVTMDKVTGEGGGEDGVEISGSSGKGDGDGGERFFRKASTFFTHPQIFPGNKTTHFQRLYAFFKKRGTEVPYEDMLFFDDETRNRNVETELGVTFWLVRDGVSRDEVDKGVWEWRKRRGIGKKDLNRGNEE</sequence>
<dbReference type="InterPro" id="IPR023214">
    <property type="entry name" value="HAD_sf"/>
</dbReference>
<proteinExistence type="predicted"/>
<feature type="compositionally biased region" description="Low complexity" evidence="1">
    <location>
        <begin position="7"/>
        <end position="25"/>
    </location>
</feature>
<dbReference type="GO" id="GO:0003993">
    <property type="term" value="F:acid phosphatase activity"/>
    <property type="evidence" value="ECO:0007669"/>
    <property type="project" value="TreeGrafter"/>
</dbReference>
<dbReference type="Gene3D" id="3.40.50.1000">
    <property type="entry name" value="HAD superfamily/HAD-like"/>
    <property type="match status" value="1"/>
</dbReference>
<dbReference type="EMBL" id="KN847520">
    <property type="protein sequence ID" value="KIV97984.1"/>
    <property type="molecule type" value="Genomic_DNA"/>
</dbReference>
<dbReference type="SFLD" id="SFLDG01129">
    <property type="entry name" value="C1.5:_HAD__Beta-PGM__Phosphata"/>
    <property type="match status" value="1"/>
</dbReference>
<protein>
    <submittedName>
        <fullName evidence="2">Magnesium-dependent phosphatase-1</fullName>
    </submittedName>
</protein>
<evidence type="ECO:0000313" key="3">
    <source>
        <dbReference type="Proteomes" id="UP000054302"/>
    </source>
</evidence>